<evidence type="ECO:0000313" key="13">
    <source>
        <dbReference type="EMBL" id="CAF4089144.1"/>
    </source>
</evidence>
<keyword evidence="3 5" id="KW-1133">Transmembrane helix</keyword>
<comment type="caution">
    <text evidence="7">The sequence shown here is derived from an EMBL/GenBank/DDBJ whole genome shotgun (WGS) entry which is preliminary data.</text>
</comment>
<dbReference type="EMBL" id="CAJNOV010004327">
    <property type="protein sequence ID" value="CAF1171330.1"/>
    <property type="molecule type" value="Genomic_DNA"/>
</dbReference>
<dbReference type="AlphaFoldDB" id="A0A814U9C7"/>
<reference evidence="7" key="1">
    <citation type="submission" date="2021-02" db="EMBL/GenBank/DDBJ databases">
        <authorList>
            <person name="Nowell W R."/>
        </authorList>
    </citation>
    <scope>NUCLEOTIDE SEQUENCE</scope>
</reference>
<evidence type="ECO:0000313" key="18">
    <source>
        <dbReference type="Proteomes" id="UP000663866"/>
    </source>
</evidence>
<dbReference type="EMBL" id="CAJNRE010007212">
    <property type="protein sequence ID" value="CAF2063445.1"/>
    <property type="molecule type" value="Genomic_DNA"/>
</dbReference>
<evidence type="ECO:0000256" key="3">
    <source>
        <dbReference type="ARBA" id="ARBA00022989"/>
    </source>
</evidence>
<dbReference type="PANTHER" id="PTHR11863">
    <property type="entry name" value="STEROL DESATURASE"/>
    <property type="match status" value="1"/>
</dbReference>
<dbReference type="InterPro" id="IPR006694">
    <property type="entry name" value="Fatty_acid_hydroxylase"/>
</dbReference>
<feature type="transmembrane region" description="Helical" evidence="5">
    <location>
        <begin position="113"/>
        <end position="135"/>
    </location>
</feature>
<dbReference type="Proteomes" id="UP000663824">
    <property type="component" value="Unassembled WGS sequence"/>
</dbReference>
<feature type="transmembrane region" description="Helical" evidence="5">
    <location>
        <begin position="82"/>
        <end position="101"/>
    </location>
</feature>
<dbReference type="Proteomes" id="UP000663842">
    <property type="component" value="Unassembled WGS sequence"/>
</dbReference>
<dbReference type="Proteomes" id="UP000663834">
    <property type="component" value="Unassembled WGS sequence"/>
</dbReference>
<evidence type="ECO:0000313" key="10">
    <source>
        <dbReference type="EMBL" id="CAF2106095.1"/>
    </source>
</evidence>
<sequence length="274" mass="32827">MSINNTELSRASFFQSDIWLFTIYIVGTFEFIFWLCNGFLIIIELYDFPSIDKYRIQKHKKKLRFQPDVTQLMIKQTIHHQISTVLFVPLLYYLLNYFGHLDIQGPRPAWSTIIYQLVLFILSEDAIFFWTHYLFHIPWLYKTIHKKHHIFKQPTGVVSVLSDPIEGLQNQLAVWFMPVLLKEKHIFTLCIWIAIRVYQTVNAHSGYNLPYVSTQYWVPWIMSGTLAHDFHHQHGKWNYGSFFNIWDRIMDTHRLSIATTTEKEVDYKDKKFIK</sequence>
<organism evidence="7 17">
    <name type="scientific">Rotaria magnacalcarata</name>
    <dbReference type="NCBI Taxonomy" id="392030"/>
    <lineage>
        <taxon>Eukaryota</taxon>
        <taxon>Metazoa</taxon>
        <taxon>Spiralia</taxon>
        <taxon>Gnathifera</taxon>
        <taxon>Rotifera</taxon>
        <taxon>Eurotatoria</taxon>
        <taxon>Bdelloidea</taxon>
        <taxon>Philodinida</taxon>
        <taxon>Philodinidae</taxon>
        <taxon>Rotaria</taxon>
    </lineage>
</organism>
<gene>
    <name evidence="15" type="ORF">BYL167_LOCUS55886</name>
    <name evidence="7" type="ORF">CJN711_LOCUS10522</name>
    <name evidence="16" type="ORF">GIL414_LOCUS61418</name>
    <name evidence="8" type="ORF">KQP761_LOCUS27223</name>
    <name evidence="9" type="ORF">MBJ925_LOCUS15362</name>
    <name evidence="13" type="ORF">OVN521_LOCUS20251</name>
    <name evidence="14" type="ORF">SMN809_LOCUS29960</name>
    <name evidence="12" type="ORF">UXM345_LOCUS3477</name>
    <name evidence="10" type="ORF">WKI299_LOCUS21375</name>
    <name evidence="11" type="ORF">XDN619_LOCUS23648</name>
</gene>
<comment type="subcellular location">
    <subcellularLocation>
        <location evidence="1">Membrane</location>
    </subcellularLocation>
</comment>
<evidence type="ECO:0000313" key="16">
    <source>
        <dbReference type="EMBL" id="CAF5075998.1"/>
    </source>
</evidence>
<dbReference type="GO" id="GO:0016020">
    <property type="term" value="C:membrane"/>
    <property type="evidence" value="ECO:0007669"/>
    <property type="project" value="UniProtKB-SubCell"/>
</dbReference>
<protein>
    <recommendedName>
        <fullName evidence="6">Fatty acid hydroxylase domain-containing protein</fullName>
    </recommendedName>
</protein>
<dbReference type="GO" id="GO:0008610">
    <property type="term" value="P:lipid biosynthetic process"/>
    <property type="evidence" value="ECO:0007669"/>
    <property type="project" value="InterPro"/>
</dbReference>
<evidence type="ECO:0000256" key="1">
    <source>
        <dbReference type="ARBA" id="ARBA00004370"/>
    </source>
</evidence>
<dbReference type="EMBL" id="CAJOBH010214325">
    <property type="protein sequence ID" value="CAF5018330.1"/>
    <property type="molecule type" value="Genomic_DNA"/>
</dbReference>
<dbReference type="EMBL" id="CAJNRF010008935">
    <property type="protein sequence ID" value="CAF2106095.1"/>
    <property type="molecule type" value="Genomic_DNA"/>
</dbReference>
<feature type="transmembrane region" description="Helical" evidence="5">
    <location>
        <begin position="18"/>
        <end position="46"/>
    </location>
</feature>
<evidence type="ECO:0000313" key="8">
    <source>
        <dbReference type="EMBL" id="CAF1636721.1"/>
    </source>
</evidence>
<dbReference type="GO" id="GO:0005506">
    <property type="term" value="F:iron ion binding"/>
    <property type="evidence" value="ECO:0007669"/>
    <property type="project" value="InterPro"/>
</dbReference>
<dbReference type="InterPro" id="IPR050307">
    <property type="entry name" value="Sterol_Desaturase_Related"/>
</dbReference>
<dbReference type="Proteomes" id="UP000663856">
    <property type="component" value="Unassembled WGS sequence"/>
</dbReference>
<dbReference type="Proteomes" id="UP000663887">
    <property type="component" value="Unassembled WGS sequence"/>
</dbReference>
<dbReference type="EMBL" id="CAJOBJ010241330">
    <property type="protein sequence ID" value="CAF5075998.1"/>
    <property type="molecule type" value="Genomic_DNA"/>
</dbReference>
<dbReference type="Proteomes" id="UP000663855">
    <property type="component" value="Unassembled WGS sequence"/>
</dbReference>
<dbReference type="EMBL" id="CAJOBI010054946">
    <property type="protein sequence ID" value="CAF4389907.1"/>
    <property type="molecule type" value="Genomic_DNA"/>
</dbReference>
<dbReference type="EMBL" id="CAJOBG010003967">
    <property type="protein sequence ID" value="CAF4089144.1"/>
    <property type="molecule type" value="Genomic_DNA"/>
</dbReference>
<name>A0A814U9C7_9BILA</name>
<dbReference type="Proteomes" id="UP000676336">
    <property type="component" value="Unassembled WGS sequence"/>
</dbReference>
<feature type="domain" description="Fatty acid hydroxylase" evidence="6">
    <location>
        <begin position="118"/>
        <end position="252"/>
    </location>
</feature>
<evidence type="ECO:0000313" key="7">
    <source>
        <dbReference type="EMBL" id="CAF1171330.1"/>
    </source>
</evidence>
<keyword evidence="2 5" id="KW-0812">Transmembrane</keyword>
<dbReference type="EMBL" id="CAJNOW010014937">
    <property type="protein sequence ID" value="CAF1636721.1"/>
    <property type="molecule type" value="Genomic_DNA"/>
</dbReference>
<dbReference type="Proteomes" id="UP000663866">
    <property type="component" value="Unassembled WGS sequence"/>
</dbReference>
<evidence type="ECO:0000313" key="14">
    <source>
        <dbReference type="EMBL" id="CAF4389907.1"/>
    </source>
</evidence>
<evidence type="ECO:0000313" key="17">
    <source>
        <dbReference type="Proteomes" id="UP000663855"/>
    </source>
</evidence>
<accession>A0A814U9C7</accession>
<evidence type="ECO:0000256" key="5">
    <source>
        <dbReference type="SAM" id="Phobius"/>
    </source>
</evidence>
<keyword evidence="18" id="KW-1185">Reference proteome</keyword>
<evidence type="ECO:0000313" key="12">
    <source>
        <dbReference type="EMBL" id="CAF3777139.1"/>
    </source>
</evidence>
<dbReference type="GO" id="GO:0016491">
    <property type="term" value="F:oxidoreductase activity"/>
    <property type="evidence" value="ECO:0007669"/>
    <property type="project" value="InterPro"/>
</dbReference>
<dbReference type="Proteomes" id="UP000681967">
    <property type="component" value="Unassembled WGS sequence"/>
</dbReference>
<dbReference type="Pfam" id="PF04116">
    <property type="entry name" value="FA_hydroxylase"/>
    <property type="match status" value="1"/>
</dbReference>
<evidence type="ECO:0000259" key="6">
    <source>
        <dbReference type="Pfam" id="PF04116"/>
    </source>
</evidence>
<evidence type="ECO:0000256" key="4">
    <source>
        <dbReference type="ARBA" id="ARBA00023136"/>
    </source>
</evidence>
<evidence type="ECO:0000313" key="9">
    <source>
        <dbReference type="EMBL" id="CAF2063445.1"/>
    </source>
</evidence>
<dbReference type="Proteomes" id="UP000681720">
    <property type="component" value="Unassembled WGS sequence"/>
</dbReference>
<proteinExistence type="predicted"/>
<evidence type="ECO:0000313" key="15">
    <source>
        <dbReference type="EMBL" id="CAF5018330.1"/>
    </source>
</evidence>
<dbReference type="EMBL" id="CAJOBF010000226">
    <property type="protein sequence ID" value="CAF3777139.1"/>
    <property type="molecule type" value="Genomic_DNA"/>
</dbReference>
<evidence type="ECO:0000256" key="2">
    <source>
        <dbReference type="ARBA" id="ARBA00022692"/>
    </source>
</evidence>
<keyword evidence="4 5" id="KW-0472">Membrane</keyword>
<dbReference type="EMBL" id="CAJNRG010010764">
    <property type="protein sequence ID" value="CAF2125468.1"/>
    <property type="molecule type" value="Genomic_DNA"/>
</dbReference>
<dbReference type="OrthoDB" id="408954at2759"/>
<evidence type="ECO:0000313" key="11">
    <source>
        <dbReference type="EMBL" id="CAF2125468.1"/>
    </source>
</evidence>